<evidence type="ECO:0000256" key="1">
    <source>
        <dbReference type="ARBA" id="ARBA00002663"/>
    </source>
</evidence>
<dbReference type="GO" id="GO:0042781">
    <property type="term" value="F:3'-tRNA processing endoribonuclease activity"/>
    <property type="evidence" value="ECO:0007669"/>
    <property type="project" value="TreeGrafter"/>
</dbReference>
<comment type="caution">
    <text evidence="9">The sequence shown here is derived from an EMBL/GenBank/DDBJ whole genome shotgun (WGS) entry which is preliminary data.</text>
</comment>
<keyword evidence="6 7" id="KW-0694">RNA-binding</keyword>
<accession>A0A2S9WW88</accession>
<dbReference type="EC" id="3.1.26.5" evidence="7 8"/>
<comment type="catalytic activity">
    <reaction evidence="7">
        <text>Endonucleolytic cleavage of RNA, removing 5'-extranucleotides from tRNA precursor.</text>
        <dbReference type="EC" id="3.1.26.5"/>
    </reaction>
</comment>
<dbReference type="InterPro" id="IPR000100">
    <property type="entry name" value="RNase_P"/>
</dbReference>
<sequence>MRYTLGKDKKLKSKKAITELFAQGTTIRKGALLLKYAVKEEPGVHRSGFSVPKRFFKHAVDRNRVKRLLREAYRLEQHNLPQLEDRHFHFMWIYQSHKLSDQDHVKQLLQGIIKQLHKSHTSTTTES</sequence>
<gene>
    <name evidence="7" type="primary">rnpA</name>
    <name evidence="9" type="ORF">BST86_11875</name>
</gene>
<evidence type="ECO:0000256" key="3">
    <source>
        <dbReference type="ARBA" id="ARBA00022722"/>
    </source>
</evidence>
<reference evidence="9 10" key="1">
    <citation type="submission" date="2016-11" db="EMBL/GenBank/DDBJ databases">
        <title>Trade-off between light-utilization and light-protection in marine flavobacteria.</title>
        <authorList>
            <person name="Kumagai Y."/>
        </authorList>
    </citation>
    <scope>NUCLEOTIDE SEQUENCE [LARGE SCALE GENOMIC DNA]</scope>
    <source>
        <strain evidence="9 10">JCM 17109</strain>
    </source>
</reference>
<proteinExistence type="inferred from homology"/>
<dbReference type="RefSeq" id="WP_105983442.1">
    <property type="nucleotide sequence ID" value="NZ_MQUC01000003.1"/>
</dbReference>
<evidence type="ECO:0000313" key="9">
    <source>
        <dbReference type="EMBL" id="PRP67740.1"/>
    </source>
</evidence>
<dbReference type="PROSITE" id="PS00648">
    <property type="entry name" value="RIBONUCLEASE_P"/>
    <property type="match status" value="1"/>
</dbReference>
<dbReference type="GO" id="GO:0004526">
    <property type="term" value="F:ribonuclease P activity"/>
    <property type="evidence" value="ECO:0007669"/>
    <property type="project" value="UniProtKB-UniRule"/>
</dbReference>
<dbReference type="AlphaFoldDB" id="A0A2S9WW88"/>
<dbReference type="GO" id="GO:0000049">
    <property type="term" value="F:tRNA binding"/>
    <property type="evidence" value="ECO:0007669"/>
    <property type="project" value="UniProtKB-UniRule"/>
</dbReference>
<name>A0A2S9WW88_9FLAO</name>
<organism evidence="9 10">
    <name type="scientific">Nonlabens agnitus</name>
    <dbReference type="NCBI Taxonomy" id="870484"/>
    <lineage>
        <taxon>Bacteria</taxon>
        <taxon>Pseudomonadati</taxon>
        <taxon>Bacteroidota</taxon>
        <taxon>Flavobacteriia</taxon>
        <taxon>Flavobacteriales</taxon>
        <taxon>Flavobacteriaceae</taxon>
        <taxon>Nonlabens</taxon>
    </lineage>
</organism>
<keyword evidence="10" id="KW-1185">Reference proteome</keyword>
<comment type="similarity">
    <text evidence="7">Belongs to the RnpA family.</text>
</comment>
<evidence type="ECO:0000313" key="10">
    <source>
        <dbReference type="Proteomes" id="UP000239532"/>
    </source>
</evidence>
<dbReference type="InterPro" id="IPR020568">
    <property type="entry name" value="Ribosomal_Su5_D2-typ_SF"/>
</dbReference>
<dbReference type="InterPro" id="IPR020539">
    <property type="entry name" value="RNase_P_CS"/>
</dbReference>
<dbReference type="InterPro" id="IPR014721">
    <property type="entry name" value="Ribsml_uS5_D2-typ_fold_subgr"/>
</dbReference>
<dbReference type="NCBIfam" id="TIGR00188">
    <property type="entry name" value="rnpA"/>
    <property type="match status" value="1"/>
</dbReference>
<protein>
    <recommendedName>
        <fullName evidence="7 8">Ribonuclease P protein component</fullName>
        <shortName evidence="7">RNase P protein</shortName>
        <shortName evidence="7">RNaseP protein</shortName>
        <ecNumber evidence="7 8">3.1.26.5</ecNumber>
    </recommendedName>
    <alternativeName>
        <fullName evidence="7">Protein C5</fullName>
    </alternativeName>
</protein>
<keyword evidence="4 7" id="KW-0255">Endonuclease</keyword>
<dbReference type="Proteomes" id="UP000239532">
    <property type="component" value="Unassembled WGS sequence"/>
</dbReference>
<dbReference type="OrthoDB" id="1524972at2"/>
<keyword evidence="2 7" id="KW-0819">tRNA processing</keyword>
<keyword evidence="3 7" id="KW-0540">Nuclease</keyword>
<evidence type="ECO:0000256" key="2">
    <source>
        <dbReference type="ARBA" id="ARBA00022694"/>
    </source>
</evidence>
<evidence type="ECO:0000256" key="7">
    <source>
        <dbReference type="HAMAP-Rule" id="MF_00227"/>
    </source>
</evidence>
<dbReference type="PANTHER" id="PTHR33992:SF1">
    <property type="entry name" value="RIBONUCLEASE P PROTEIN COMPONENT"/>
    <property type="match status" value="1"/>
</dbReference>
<dbReference type="PANTHER" id="PTHR33992">
    <property type="entry name" value="RIBONUCLEASE P PROTEIN COMPONENT"/>
    <property type="match status" value="1"/>
</dbReference>
<comment type="function">
    <text evidence="1 7">RNaseP catalyzes the removal of the 5'-leader sequence from pre-tRNA to produce the mature 5'-terminus. It can also cleave other RNA substrates such as 4.5S RNA. The protein component plays an auxiliary but essential role in vivo by binding to the 5'-leader sequence and broadening the substrate specificity of the ribozyme.</text>
</comment>
<evidence type="ECO:0000256" key="4">
    <source>
        <dbReference type="ARBA" id="ARBA00022759"/>
    </source>
</evidence>
<dbReference type="Pfam" id="PF00825">
    <property type="entry name" value="Ribonuclease_P"/>
    <property type="match status" value="1"/>
</dbReference>
<dbReference type="HAMAP" id="MF_00227">
    <property type="entry name" value="RNase_P"/>
    <property type="match status" value="1"/>
</dbReference>
<dbReference type="EMBL" id="MQUC01000003">
    <property type="protein sequence ID" value="PRP67740.1"/>
    <property type="molecule type" value="Genomic_DNA"/>
</dbReference>
<dbReference type="Gene3D" id="3.30.230.10">
    <property type="match status" value="1"/>
</dbReference>
<comment type="subunit">
    <text evidence="7">Consists of a catalytic RNA component (M1 or rnpB) and a protein subunit.</text>
</comment>
<keyword evidence="5 7" id="KW-0378">Hydrolase</keyword>
<dbReference type="GO" id="GO:0030677">
    <property type="term" value="C:ribonuclease P complex"/>
    <property type="evidence" value="ECO:0007669"/>
    <property type="project" value="TreeGrafter"/>
</dbReference>
<evidence type="ECO:0000256" key="6">
    <source>
        <dbReference type="ARBA" id="ARBA00022884"/>
    </source>
</evidence>
<dbReference type="GO" id="GO:0001682">
    <property type="term" value="P:tRNA 5'-leader removal"/>
    <property type="evidence" value="ECO:0007669"/>
    <property type="project" value="UniProtKB-UniRule"/>
</dbReference>
<evidence type="ECO:0000256" key="8">
    <source>
        <dbReference type="NCBIfam" id="TIGR00188"/>
    </source>
</evidence>
<dbReference type="SUPFAM" id="SSF54211">
    <property type="entry name" value="Ribosomal protein S5 domain 2-like"/>
    <property type="match status" value="1"/>
</dbReference>
<evidence type="ECO:0000256" key="5">
    <source>
        <dbReference type="ARBA" id="ARBA00022801"/>
    </source>
</evidence>